<dbReference type="RefSeq" id="WP_127763865.1">
    <property type="nucleotide sequence ID" value="NZ_SADE01000001.1"/>
</dbReference>
<protein>
    <submittedName>
        <fullName evidence="2">DNA replication protein</fullName>
    </submittedName>
</protein>
<dbReference type="PANTHER" id="PTHR30050">
    <property type="entry name" value="CHROMOSOMAL REPLICATION INITIATOR PROTEIN DNAA"/>
    <property type="match status" value="1"/>
</dbReference>
<dbReference type="SUPFAM" id="SSF52540">
    <property type="entry name" value="P-loop containing nucleoside triphosphate hydrolases"/>
    <property type="match status" value="1"/>
</dbReference>
<gene>
    <name evidence="2" type="ORF">EOI86_04205</name>
</gene>
<accession>A0A437QVF5</accession>
<dbReference type="Gene3D" id="1.10.8.60">
    <property type="match status" value="1"/>
</dbReference>
<dbReference type="GO" id="GO:0003688">
    <property type="term" value="F:DNA replication origin binding"/>
    <property type="evidence" value="ECO:0007669"/>
    <property type="project" value="TreeGrafter"/>
</dbReference>
<name>A0A437QVF5_9PROT</name>
<dbReference type="Proteomes" id="UP000287447">
    <property type="component" value="Unassembled WGS sequence"/>
</dbReference>
<evidence type="ECO:0000313" key="2">
    <source>
        <dbReference type="EMBL" id="RVU38493.1"/>
    </source>
</evidence>
<keyword evidence="3" id="KW-1185">Reference proteome</keyword>
<evidence type="ECO:0000313" key="3">
    <source>
        <dbReference type="Proteomes" id="UP000287447"/>
    </source>
</evidence>
<dbReference type="Gene3D" id="3.40.50.300">
    <property type="entry name" value="P-loop containing nucleotide triphosphate hydrolases"/>
    <property type="match status" value="1"/>
</dbReference>
<dbReference type="AlphaFoldDB" id="A0A437QVF5"/>
<dbReference type="PANTHER" id="PTHR30050:SF5">
    <property type="entry name" value="DNAA REGULATORY INACTIVATOR HDA"/>
    <property type="match status" value="1"/>
</dbReference>
<dbReference type="InterPro" id="IPR027417">
    <property type="entry name" value="P-loop_NTPase"/>
</dbReference>
<dbReference type="EMBL" id="SADE01000001">
    <property type="protein sequence ID" value="RVU38493.1"/>
    <property type="molecule type" value="Genomic_DNA"/>
</dbReference>
<dbReference type="OrthoDB" id="7390113at2"/>
<dbReference type="Pfam" id="PF22688">
    <property type="entry name" value="Hda_lid"/>
    <property type="match status" value="1"/>
</dbReference>
<dbReference type="InterPro" id="IPR055199">
    <property type="entry name" value="Hda_lid"/>
</dbReference>
<comment type="caution">
    <text evidence="2">The sequence shown here is derived from an EMBL/GenBank/DDBJ whole genome shotgun (WGS) entry which is preliminary data.</text>
</comment>
<reference evidence="3" key="1">
    <citation type="submission" date="2019-01" db="EMBL/GenBank/DDBJ databases">
        <title>Gri0909 isolated from a small marine red alga.</title>
        <authorList>
            <person name="Kim J."/>
            <person name="Jeong S.E."/>
            <person name="Jeon C.O."/>
        </authorList>
    </citation>
    <scope>NUCLEOTIDE SEQUENCE [LARGE SCALE GENOMIC DNA]</scope>
    <source>
        <strain evidence="3">Gri0909</strain>
    </source>
</reference>
<organism evidence="2 3">
    <name type="scientific">Hwanghaeella grinnelliae</name>
    <dbReference type="NCBI Taxonomy" id="2500179"/>
    <lineage>
        <taxon>Bacteria</taxon>
        <taxon>Pseudomonadati</taxon>
        <taxon>Pseudomonadota</taxon>
        <taxon>Alphaproteobacteria</taxon>
        <taxon>Rhodospirillales</taxon>
        <taxon>Rhodospirillaceae</taxon>
        <taxon>Hwanghaeella</taxon>
    </lineage>
</organism>
<proteinExistence type="predicted"/>
<feature type="domain" description="Hda lid" evidence="1">
    <location>
        <begin position="173"/>
        <end position="224"/>
    </location>
</feature>
<dbReference type="GO" id="GO:0006270">
    <property type="term" value="P:DNA replication initiation"/>
    <property type="evidence" value="ECO:0007669"/>
    <property type="project" value="TreeGrafter"/>
</dbReference>
<dbReference type="GO" id="GO:0005886">
    <property type="term" value="C:plasma membrane"/>
    <property type="evidence" value="ECO:0007669"/>
    <property type="project" value="TreeGrafter"/>
</dbReference>
<evidence type="ECO:0000259" key="1">
    <source>
        <dbReference type="Pfam" id="PF22688"/>
    </source>
</evidence>
<sequence length="226" mass="24293">MIGRQFPLALEFLPALGRADFLIAPCNQAAAALVDAWPDWPGPHALVYGPHACGKTHLVTAWREKSGASLLDPARLTVDGLGDALDVAPGTVGPPAWALDGLEEIADEPLLFHLLNSVRERQGSLLMTARAAPSRLNFTLPDLTSRLAAATAVVIEPPDDDLLAGLLIKLFMDRHLTVDPDVVAYILPRIERSFAAIHQAVTALDRAGLAAKRRVTVALVRQVLFQ</sequence>